<name>A0A1G5VKK4_9FIRM</name>
<gene>
    <name evidence="5" type="ORF">SAMN02910343_00722</name>
</gene>
<feature type="chain" id="PRO_5039024334" evidence="4">
    <location>
        <begin position="23"/>
        <end position="206"/>
    </location>
</feature>
<keyword evidence="4" id="KW-0732">Signal</keyword>
<evidence type="ECO:0000313" key="5">
    <source>
        <dbReference type="EMBL" id="SDA46360.1"/>
    </source>
</evidence>
<protein>
    <submittedName>
        <fullName evidence="5">Tetratricopeptide repeat-containing protein</fullName>
    </submittedName>
</protein>
<dbReference type="OrthoDB" id="1633926at2"/>
<evidence type="ECO:0000256" key="1">
    <source>
        <dbReference type="ARBA" id="ARBA00022737"/>
    </source>
</evidence>
<evidence type="ECO:0000256" key="3">
    <source>
        <dbReference type="PROSITE-ProRule" id="PRU00339"/>
    </source>
</evidence>
<dbReference type="InterPro" id="IPR050498">
    <property type="entry name" value="Ycf3"/>
</dbReference>
<evidence type="ECO:0000313" key="6">
    <source>
        <dbReference type="Proteomes" id="UP000199689"/>
    </source>
</evidence>
<dbReference type="Pfam" id="PF13181">
    <property type="entry name" value="TPR_8"/>
    <property type="match status" value="2"/>
</dbReference>
<organism evidence="5 6">
    <name type="scientific">Allisonella histaminiformans</name>
    <dbReference type="NCBI Taxonomy" id="209880"/>
    <lineage>
        <taxon>Bacteria</taxon>
        <taxon>Bacillati</taxon>
        <taxon>Bacillota</taxon>
        <taxon>Negativicutes</taxon>
        <taxon>Veillonellales</taxon>
        <taxon>Veillonellaceae</taxon>
        <taxon>Allisonella</taxon>
    </lineage>
</organism>
<sequence length="206" mass="22569">MKKSVLWPLLMVSALMAGCSFSDTPVSSSSPAPVVQPTAPAISDASVKWADKASEAYGNGNNVKAIELADKALKADKNNYIAMALKGVATAMHGHPKSGEQMIRKSLTMNPQYIPAYYNLAIALKLQKKYTESTQSFQKVLSADARNTWSYYGIATNYSELRNKDEALNYLKKAVSLGGQEVKQTAATQDHFFWLHGDPDFEAVIR</sequence>
<dbReference type="Proteomes" id="UP000199689">
    <property type="component" value="Unassembled WGS sequence"/>
</dbReference>
<proteinExistence type="predicted"/>
<feature type="repeat" description="TPR" evidence="3">
    <location>
        <begin position="148"/>
        <end position="181"/>
    </location>
</feature>
<accession>A0A1G5VKK4</accession>
<dbReference type="RefSeq" id="WP_091363949.1">
    <property type="nucleotide sequence ID" value="NZ_FMXA01000007.1"/>
</dbReference>
<dbReference type="AlphaFoldDB" id="A0A1G5VKK4"/>
<dbReference type="NCBIfam" id="NF047558">
    <property type="entry name" value="TPR_END_plus"/>
    <property type="match status" value="1"/>
</dbReference>
<keyword evidence="6" id="KW-1185">Reference proteome</keyword>
<dbReference type="STRING" id="209880.SAMN02910343_00722"/>
<dbReference type="PROSITE" id="PS50005">
    <property type="entry name" value="TPR"/>
    <property type="match status" value="2"/>
</dbReference>
<dbReference type="InterPro" id="IPR019734">
    <property type="entry name" value="TPR_rpt"/>
</dbReference>
<evidence type="ECO:0000256" key="2">
    <source>
        <dbReference type="ARBA" id="ARBA00022803"/>
    </source>
</evidence>
<dbReference type="PANTHER" id="PTHR44858:SF1">
    <property type="entry name" value="UDP-N-ACETYLGLUCOSAMINE--PEPTIDE N-ACETYLGLUCOSAMINYLTRANSFERASE SPINDLY-RELATED"/>
    <property type="match status" value="1"/>
</dbReference>
<reference evidence="5 6" key="1">
    <citation type="submission" date="2016-10" db="EMBL/GenBank/DDBJ databases">
        <authorList>
            <person name="de Groot N.N."/>
        </authorList>
    </citation>
    <scope>NUCLEOTIDE SEQUENCE [LARGE SCALE GENOMIC DNA]</scope>
    <source>
        <strain evidence="5 6">DSM 15230</strain>
    </source>
</reference>
<evidence type="ECO:0000256" key="4">
    <source>
        <dbReference type="SAM" id="SignalP"/>
    </source>
</evidence>
<keyword evidence="1" id="KW-0677">Repeat</keyword>
<dbReference type="SUPFAM" id="SSF48452">
    <property type="entry name" value="TPR-like"/>
    <property type="match status" value="1"/>
</dbReference>
<dbReference type="PANTHER" id="PTHR44858">
    <property type="entry name" value="TETRATRICOPEPTIDE REPEAT PROTEIN 6"/>
    <property type="match status" value="1"/>
</dbReference>
<feature type="signal peptide" evidence="4">
    <location>
        <begin position="1"/>
        <end position="22"/>
    </location>
</feature>
<keyword evidence="2 3" id="KW-0802">TPR repeat</keyword>
<dbReference type="InterPro" id="IPR011990">
    <property type="entry name" value="TPR-like_helical_dom_sf"/>
</dbReference>
<dbReference type="PROSITE" id="PS51257">
    <property type="entry name" value="PROKAR_LIPOPROTEIN"/>
    <property type="match status" value="1"/>
</dbReference>
<dbReference type="SMART" id="SM00028">
    <property type="entry name" value="TPR"/>
    <property type="match status" value="4"/>
</dbReference>
<dbReference type="EMBL" id="FMXA01000007">
    <property type="protein sequence ID" value="SDA46360.1"/>
    <property type="molecule type" value="Genomic_DNA"/>
</dbReference>
<dbReference type="GeneID" id="87755756"/>
<feature type="repeat" description="TPR" evidence="3">
    <location>
        <begin position="114"/>
        <end position="147"/>
    </location>
</feature>
<dbReference type="Gene3D" id="1.25.40.10">
    <property type="entry name" value="Tetratricopeptide repeat domain"/>
    <property type="match status" value="1"/>
</dbReference>